<keyword evidence="3" id="KW-1185">Reference proteome</keyword>
<feature type="compositionally biased region" description="Basic and acidic residues" evidence="1">
    <location>
        <begin position="61"/>
        <end position="78"/>
    </location>
</feature>
<evidence type="ECO:0000256" key="1">
    <source>
        <dbReference type="SAM" id="MobiDB-lite"/>
    </source>
</evidence>
<name>A0A067BN04_SAPPC</name>
<dbReference type="KEGG" id="spar:SPRG_18748"/>
<accession>A0A067BN04</accession>
<dbReference type="RefSeq" id="XP_012213580.1">
    <property type="nucleotide sequence ID" value="XM_012358190.1"/>
</dbReference>
<dbReference type="VEuPathDB" id="FungiDB:SPRG_18748"/>
<feature type="non-terminal residue" evidence="2">
    <location>
        <position position="87"/>
    </location>
</feature>
<dbReference type="AlphaFoldDB" id="A0A067BN04"/>
<gene>
    <name evidence="2" type="ORF">SPRG_18748</name>
</gene>
<proteinExistence type="predicted"/>
<organism evidence="2 3">
    <name type="scientific">Saprolegnia parasitica (strain CBS 223.65)</name>
    <dbReference type="NCBI Taxonomy" id="695850"/>
    <lineage>
        <taxon>Eukaryota</taxon>
        <taxon>Sar</taxon>
        <taxon>Stramenopiles</taxon>
        <taxon>Oomycota</taxon>
        <taxon>Saprolegniomycetes</taxon>
        <taxon>Saprolegniales</taxon>
        <taxon>Saprolegniaceae</taxon>
        <taxon>Saprolegnia</taxon>
    </lineage>
</organism>
<reference evidence="2 3" key="1">
    <citation type="journal article" date="2013" name="PLoS Genet.">
        <title>Distinctive expansion of potential virulence genes in the genome of the oomycete fish pathogen Saprolegnia parasitica.</title>
        <authorList>
            <person name="Jiang R.H."/>
            <person name="de Bruijn I."/>
            <person name="Haas B.J."/>
            <person name="Belmonte R."/>
            <person name="Lobach L."/>
            <person name="Christie J."/>
            <person name="van den Ackerveken G."/>
            <person name="Bottin A."/>
            <person name="Bulone V."/>
            <person name="Diaz-Moreno S.M."/>
            <person name="Dumas B."/>
            <person name="Fan L."/>
            <person name="Gaulin E."/>
            <person name="Govers F."/>
            <person name="Grenville-Briggs L.J."/>
            <person name="Horner N.R."/>
            <person name="Levin J.Z."/>
            <person name="Mammella M."/>
            <person name="Meijer H.J."/>
            <person name="Morris P."/>
            <person name="Nusbaum C."/>
            <person name="Oome S."/>
            <person name="Phillips A.J."/>
            <person name="van Rooyen D."/>
            <person name="Rzeszutek E."/>
            <person name="Saraiva M."/>
            <person name="Secombes C.J."/>
            <person name="Seidl M.F."/>
            <person name="Snel B."/>
            <person name="Stassen J.H."/>
            <person name="Sykes S."/>
            <person name="Tripathy S."/>
            <person name="van den Berg H."/>
            <person name="Vega-Arreguin J.C."/>
            <person name="Wawra S."/>
            <person name="Young S.K."/>
            <person name="Zeng Q."/>
            <person name="Dieguez-Uribeondo J."/>
            <person name="Russ C."/>
            <person name="Tyler B.M."/>
            <person name="van West P."/>
        </authorList>
    </citation>
    <scope>NUCLEOTIDE SEQUENCE [LARGE SCALE GENOMIC DNA]</scope>
    <source>
        <strain evidence="2 3">CBS 223.65</strain>
    </source>
</reference>
<sequence>VVSNARIHTRAAKMKSGATRYARRQLGLASALARRQRPRHPSQLRRVPVRTLRRRQNQQGRRHEARPERRARKNDEQQARLLRHATV</sequence>
<feature type="compositionally biased region" description="Basic residues" evidence="1">
    <location>
        <begin position="34"/>
        <end position="56"/>
    </location>
</feature>
<dbReference type="GeneID" id="24140269"/>
<dbReference type="EMBL" id="KK584619">
    <property type="protein sequence ID" value="KDO15711.1"/>
    <property type="molecule type" value="Genomic_DNA"/>
</dbReference>
<feature type="non-terminal residue" evidence="2">
    <location>
        <position position="1"/>
    </location>
</feature>
<evidence type="ECO:0000313" key="2">
    <source>
        <dbReference type="EMBL" id="KDO15711.1"/>
    </source>
</evidence>
<dbReference type="Proteomes" id="UP000030745">
    <property type="component" value="Unassembled WGS sequence"/>
</dbReference>
<feature type="region of interest" description="Disordered" evidence="1">
    <location>
        <begin position="1"/>
        <end position="87"/>
    </location>
</feature>
<protein>
    <submittedName>
        <fullName evidence="2">Uncharacterized protein</fullName>
    </submittedName>
</protein>
<evidence type="ECO:0000313" key="3">
    <source>
        <dbReference type="Proteomes" id="UP000030745"/>
    </source>
</evidence>